<proteinExistence type="predicted"/>
<dbReference type="RefSeq" id="WP_013112506.1">
    <property type="nucleotide sequence ID" value="NC_014149.1"/>
</dbReference>
<dbReference type="HOGENOM" id="CLU_3028348_0_0_0"/>
<dbReference type="KEGG" id="plm:Plim_4268"/>
<evidence type="ECO:0000313" key="2">
    <source>
        <dbReference type="Proteomes" id="UP000002220"/>
    </source>
</evidence>
<reference evidence="1 2" key="1">
    <citation type="journal article" date="2010" name="Stand. Genomic Sci.">
        <title>Complete genome sequence of Planctomyces limnophilus type strain (Mu 290).</title>
        <authorList>
            <person name="Labutti K."/>
            <person name="Sikorski J."/>
            <person name="Schneider S."/>
            <person name="Nolan M."/>
            <person name="Lucas S."/>
            <person name="Glavina Del Rio T."/>
            <person name="Tice H."/>
            <person name="Cheng J.F."/>
            <person name="Goodwin L."/>
            <person name="Pitluck S."/>
            <person name="Liolios K."/>
            <person name="Ivanova N."/>
            <person name="Mavromatis K."/>
            <person name="Mikhailova N."/>
            <person name="Pati A."/>
            <person name="Chen A."/>
            <person name="Palaniappan K."/>
            <person name="Land M."/>
            <person name="Hauser L."/>
            <person name="Chang Y.J."/>
            <person name="Jeffries C.D."/>
            <person name="Tindall B.J."/>
            <person name="Rohde M."/>
            <person name="Goker M."/>
            <person name="Woyke T."/>
            <person name="Bristow J."/>
            <person name="Eisen J.A."/>
            <person name="Markowitz V."/>
            <person name="Hugenholtz P."/>
            <person name="Kyrpides N.C."/>
            <person name="Klenk H.P."/>
            <person name="Lapidus A."/>
        </authorList>
    </citation>
    <scope>NUCLEOTIDE SEQUENCE [LARGE SCALE GENOMIC DNA]</scope>
    <source>
        <strain evidence="2">ATCC 43296 / DSM 3776 / IFAM 1008 / 290</strain>
        <plasmid evidence="1 2">pPLIM01</plasmid>
    </source>
</reference>
<geneLocation type="plasmid" evidence="1 2">
    <name>pPLIM01</name>
</geneLocation>
<keyword evidence="2" id="KW-1185">Reference proteome</keyword>
<protein>
    <submittedName>
        <fullName evidence="1">Uncharacterized protein</fullName>
    </submittedName>
</protein>
<organism evidence="1 2">
    <name type="scientific">Planctopirus limnophila (strain ATCC 43296 / DSM 3776 / IFAM 1008 / Mu 290)</name>
    <name type="common">Planctomyces limnophilus</name>
    <dbReference type="NCBI Taxonomy" id="521674"/>
    <lineage>
        <taxon>Bacteria</taxon>
        <taxon>Pseudomonadati</taxon>
        <taxon>Planctomycetota</taxon>
        <taxon>Planctomycetia</taxon>
        <taxon>Planctomycetales</taxon>
        <taxon>Planctomycetaceae</taxon>
        <taxon>Planctopirus</taxon>
    </lineage>
</organism>
<name>D5SZF5_PLAL2</name>
<dbReference type="Proteomes" id="UP000002220">
    <property type="component" value="Plasmid pPLIM01"/>
</dbReference>
<dbReference type="EMBL" id="CP001745">
    <property type="protein sequence ID" value="ADG70075.1"/>
    <property type="molecule type" value="Genomic_DNA"/>
</dbReference>
<gene>
    <name evidence="1" type="ordered locus">Plim_4268</name>
</gene>
<accession>D5SZF5</accession>
<evidence type="ECO:0000313" key="1">
    <source>
        <dbReference type="EMBL" id="ADG70075.1"/>
    </source>
</evidence>
<keyword evidence="1" id="KW-0614">Plasmid</keyword>
<sequence length="55" mass="6006">MLGNESMCEVSVGERVPRVPEVAAKLADITETLTFPVTEFDERNTIQGSIIEQPG</sequence>
<dbReference type="AlphaFoldDB" id="D5SZF5"/>